<name>A0A4Y2IVY0_ARAVE</name>
<comment type="similarity">
    <text evidence="2">Belongs to the G-protein coupled receptor 1 family.</text>
</comment>
<reference evidence="10 11" key="1">
    <citation type="journal article" date="2019" name="Sci. Rep.">
        <title>Orb-weaving spider Araneus ventricosus genome elucidates the spidroin gene catalogue.</title>
        <authorList>
            <person name="Kono N."/>
            <person name="Nakamura H."/>
            <person name="Ohtoshi R."/>
            <person name="Moran D.A.P."/>
            <person name="Shinohara A."/>
            <person name="Yoshida Y."/>
            <person name="Fujiwara M."/>
            <person name="Mori M."/>
            <person name="Tomita M."/>
            <person name="Arakawa K."/>
        </authorList>
    </citation>
    <scope>NUCLEOTIDE SEQUENCE [LARGE SCALE GENOMIC DNA]</scope>
</reference>
<evidence type="ECO:0000313" key="11">
    <source>
        <dbReference type="Proteomes" id="UP000499080"/>
    </source>
</evidence>
<keyword evidence="7" id="KW-0675">Receptor</keyword>
<dbReference type="EMBL" id="BGPR01002921">
    <property type="protein sequence ID" value="GBM81072.1"/>
    <property type="molecule type" value="Genomic_DNA"/>
</dbReference>
<feature type="transmembrane region" description="Helical" evidence="8">
    <location>
        <begin position="77"/>
        <end position="99"/>
    </location>
</feature>
<dbReference type="InterPro" id="IPR000276">
    <property type="entry name" value="GPCR_Rhodpsn"/>
</dbReference>
<dbReference type="GO" id="GO:0005886">
    <property type="term" value="C:plasma membrane"/>
    <property type="evidence" value="ECO:0007669"/>
    <property type="project" value="UniProtKB-SubCell"/>
</dbReference>
<dbReference type="AlphaFoldDB" id="A0A4Y2IVY0"/>
<protein>
    <recommendedName>
        <fullName evidence="9">G-protein coupled receptors family 1 profile domain-containing protein</fullName>
    </recommendedName>
</protein>
<comment type="subcellular location">
    <subcellularLocation>
        <location evidence="1">Cell membrane</location>
        <topology evidence="1">Multi-pass membrane protein</topology>
    </subcellularLocation>
</comment>
<dbReference type="Gene3D" id="1.20.1070.10">
    <property type="entry name" value="Rhodopsin 7-helix transmembrane proteins"/>
    <property type="match status" value="1"/>
</dbReference>
<gene>
    <name evidence="10" type="ORF">AVEN_100538_1</name>
</gene>
<dbReference type="GO" id="GO:0004930">
    <property type="term" value="F:G protein-coupled receptor activity"/>
    <property type="evidence" value="ECO:0007669"/>
    <property type="project" value="InterPro"/>
</dbReference>
<keyword evidence="6 8" id="KW-0472">Membrane</keyword>
<keyword evidence="3" id="KW-1003">Cell membrane</keyword>
<accession>A0A4Y2IVY0</accession>
<dbReference type="SUPFAM" id="SSF81321">
    <property type="entry name" value="Family A G protein-coupled receptor-like"/>
    <property type="match status" value="1"/>
</dbReference>
<dbReference type="OrthoDB" id="6422738at2759"/>
<keyword evidence="4 8" id="KW-0812">Transmembrane</keyword>
<organism evidence="10 11">
    <name type="scientific">Araneus ventricosus</name>
    <name type="common">Orbweaver spider</name>
    <name type="synonym">Epeira ventricosa</name>
    <dbReference type="NCBI Taxonomy" id="182803"/>
    <lineage>
        <taxon>Eukaryota</taxon>
        <taxon>Metazoa</taxon>
        <taxon>Ecdysozoa</taxon>
        <taxon>Arthropoda</taxon>
        <taxon>Chelicerata</taxon>
        <taxon>Arachnida</taxon>
        <taxon>Araneae</taxon>
        <taxon>Araneomorphae</taxon>
        <taxon>Entelegynae</taxon>
        <taxon>Araneoidea</taxon>
        <taxon>Araneidae</taxon>
        <taxon>Araneus</taxon>
    </lineage>
</organism>
<evidence type="ECO:0000256" key="7">
    <source>
        <dbReference type="ARBA" id="ARBA00023170"/>
    </source>
</evidence>
<dbReference type="PRINTS" id="PR00237">
    <property type="entry name" value="GPCRRHODOPSN"/>
</dbReference>
<evidence type="ECO:0000256" key="1">
    <source>
        <dbReference type="ARBA" id="ARBA00004651"/>
    </source>
</evidence>
<dbReference type="GO" id="GO:0032870">
    <property type="term" value="P:cellular response to hormone stimulus"/>
    <property type="evidence" value="ECO:0007669"/>
    <property type="project" value="TreeGrafter"/>
</dbReference>
<evidence type="ECO:0000256" key="6">
    <source>
        <dbReference type="ARBA" id="ARBA00023136"/>
    </source>
</evidence>
<dbReference type="PANTHER" id="PTHR24241">
    <property type="entry name" value="NEUROPEPTIDE RECEPTOR-RELATED G-PROTEIN COUPLED RECEPTOR"/>
    <property type="match status" value="1"/>
</dbReference>
<dbReference type="Pfam" id="PF00001">
    <property type="entry name" value="7tm_1"/>
    <property type="match status" value="1"/>
</dbReference>
<keyword evidence="11" id="KW-1185">Reference proteome</keyword>
<evidence type="ECO:0000313" key="10">
    <source>
        <dbReference type="EMBL" id="GBM81072.1"/>
    </source>
</evidence>
<evidence type="ECO:0000256" key="4">
    <source>
        <dbReference type="ARBA" id="ARBA00022692"/>
    </source>
</evidence>
<keyword evidence="5 8" id="KW-1133">Transmembrane helix</keyword>
<evidence type="ECO:0000256" key="5">
    <source>
        <dbReference type="ARBA" id="ARBA00022989"/>
    </source>
</evidence>
<sequence length="177" mass="20594">MIFPYLPDSNEDNGTEKSTHCIFRRSDICHLEKTLSRTLKMTTSIVISFFFCWTPYVVIDLWYLFDAKSAENLDTRMQSLMFTSAVFSSCINPLVYGSYTFNFKASLKKLCRCQSLQLRSHHSRPDIRRKVTSEDRLDKVSVEYQSSQQVEAVLELREASPVRRPLSRMNPMDVTIL</sequence>
<dbReference type="Proteomes" id="UP000499080">
    <property type="component" value="Unassembled WGS sequence"/>
</dbReference>
<feature type="domain" description="G-protein coupled receptors family 1 profile" evidence="9">
    <location>
        <begin position="1"/>
        <end position="96"/>
    </location>
</feature>
<comment type="caution">
    <text evidence="10">The sequence shown here is derived from an EMBL/GenBank/DDBJ whole genome shotgun (WGS) entry which is preliminary data.</text>
</comment>
<dbReference type="PANTHER" id="PTHR24241:SF190">
    <property type="entry name" value="CARDIOACCELERATORY PEPTIDE RECEPTOR-LIKE PROTEIN"/>
    <property type="match status" value="1"/>
</dbReference>
<dbReference type="GO" id="GO:0042277">
    <property type="term" value="F:peptide binding"/>
    <property type="evidence" value="ECO:0007669"/>
    <property type="project" value="TreeGrafter"/>
</dbReference>
<proteinExistence type="inferred from homology"/>
<evidence type="ECO:0000259" key="9">
    <source>
        <dbReference type="PROSITE" id="PS50262"/>
    </source>
</evidence>
<evidence type="ECO:0000256" key="8">
    <source>
        <dbReference type="SAM" id="Phobius"/>
    </source>
</evidence>
<dbReference type="PROSITE" id="PS50262">
    <property type="entry name" value="G_PROTEIN_RECEP_F1_2"/>
    <property type="match status" value="1"/>
</dbReference>
<feature type="transmembrane region" description="Helical" evidence="8">
    <location>
        <begin position="45"/>
        <end position="65"/>
    </location>
</feature>
<evidence type="ECO:0000256" key="3">
    <source>
        <dbReference type="ARBA" id="ARBA00022475"/>
    </source>
</evidence>
<dbReference type="InterPro" id="IPR017452">
    <property type="entry name" value="GPCR_Rhodpsn_7TM"/>
</dbReference>
<evidence type="ECO:0000256" key="2">
    <source>
        <dbReference type="ARBA" id="ARBA00010663"/>
    </source>
</evidence>